<organism evidence="4 5">
    <name type="scientific">Umezawaea endophytica</name>
    <dbReference type="NCBI Taxonomy" id="1654476"/>
    <lineage>
        <taxon>Bacteria</taxon>
        <taxon>Bacillati</taxon>
        <taxon>Actinomycetota</taxon>
        <taxon>Actinomycetes</taxon>
        <taxon>Pseudonocardiales</taxon>
        <taxon>Pseudonocardiaceae</taxon>
        <taxon>Umezawaea</taxon>
    </lineage>
</organism>
<dbReference type="EMBL" id="JANYMP010000024">
    <property type="protein sequence ID" value="MCS7482423.1"/>
    <property type="molecule type" value="Genomic_DNA"/>
</dbReference>
<name>A0A9X2VVG5_9PSEU</name>
<dbReference type="AlphaFoldDB" id="A0A9X2VVG5"/>
<evidence type="ECO:0000256" key="2">
    <source>
        <dbReference type="ARBA" id="ARBA00022898"/>
    </source>
</evidence>
<reference evidence="4" key="1">
    <citation type="submission" date="2022-08" db="EMBL/GenBank/DDBJ databases">
        <authorList>
            <person name="Tistechok S."/>
            <person name="Samborskyy M."/>
            <person name="Roman I."/>
        </authorList>
    </citation>
    <scope>NUCLEOTIDE SEQUENCE</scope>
    <source>
        <strain evidence="4">DSM 103496</strain>
    </source>
</reference>
<feature type="domain" description="Tryptophan synthase beta chain-like PALP" evidence="3">
    <location>
        <begin position="28"/>
        <end position="283"/>
    </location>
</feature>
<dbReference type="InterPro" id="IPR050214">
    <property type="entry name" value="Cys_Synth/Cystath_Beta-Synth"/>
</dbReference>
<dbReference type="Pfam" id="PF00291">
    <property type="entry name" value="PALP"/>
    <property type="match status" value="1"/>
</dbReference>
<gene>
    <name evidence="4" type="ORF">NZH93_36735</name>
</gene>
<evidence type="ECO:0000259" key="3">
    <source>
        <dbReference type="Pfam" id="PF00291"/>
    </source>
</evidence>
<dbReference type="Gene3D" id="3.40.50.1100">
    <property type="match status" value="2"/>
</dbReference>
<evidence type="ECO:0000256" key="1">
    <source>
        <dbReference type="ARBA" id="ARBA00001933"/>
    </source>
</evidence>
<evidence type="ECO:0000313" key="4">
    <source>
        <dbReference type="EMBL" id="MCS7482423.1"/>
    </source>
</evidence>
<proteinExistence type="predicted"/>
<keyword evidence="5" id="KW-1185">Reference proteome</keyword>
<comment type="cofactor">
    <cofactor evidence="1">
        <name>pyridoxal 5'-phosphate</name>
        <dbReference type="ChEBI" id="CHEBI:597326"/>
    </cofactor>
</comment>
<keyword evidence="2" id="KW-0663">Pyridoxal phosphate</keyword>
<sequence length="343" mass="37534">MDDHITDALSRPALLRLDEHTTCVRFETMKVASALTAVRHLLDRGTITPGDTLVDSSSGIYAHALALACHRHGLRCHIVASTTVDTTLRLQLEVLGATVEPMPSTPSLKLDQNRRVARVREILRDNPRHHWMRQYHDETHYLGYRPIATLLRAELATAPLTLVGGVGTGASTGALARYLRETDPDTALVGVQPFDSVTFGSEHVCDPEIIIAGIGSSIPFANVDHTLYDTLHWVGFDAALTGSIALLRDHAVFAGLSAGAAYLAARWERRSQPDRHVVFLAPDTGHRYVDAAYSRHQDAQPLNRLRPHQIEDLDDMSLPWSRMPWNRAPAPPAAVSGPAAACA</sequence>
<dbReference type="InterPro" id="IPR036052">
    <property type="entry name" value="TrpB-like_PALP_sf"/>
</dbReference>
<dbReference type="RefSeq" id="WP_259627891.1">
    <property type="nucleotide sequence ID" value="NZ_JANYMP010000024.1"/>
</dbReference>
<accession>A0A9X2VVG5</accession>
<comment type="caution">
    <text evidence="4">The sequence shown here is derived from an EMBL/GenBank/DDBJ whole genome shotgun (WGS) entry which is preliminary data.</text>
</comment>
<dbReference type="GO" id="GO:1901605">
    <property type="term" value="P:alpha-amino acid metabolic process"/>
    <property type="evidence" value="ECO:0007669"/>
    <property type="project" value="UniProtKB-ARBA"/>
</dbReference>
<dbReference type="InterPro" id="IPR001926">
    <property type="entry name" value="TrpB-like_PALP"/>
</dbReference>
<dbReference type="PANTHER" id="PTHR10314">
    <property type="entry name" value="CYSTATHIONINE BETA-SYNTHASE"/>
    <property type="match status" value="1"/>
</dbReference>
<dbReference type="SUPFAM" id="SSF53686">
    <property type="entry name" value="Tryptophan synthase beta subunit-like PLP-dependent enzymes"/>
    <property type="match status" value="1"/>
</dbReference>
<protein>
    <submittedName>
        <fullName evidence="4">Pyridoxal-phosphate dependent enzyme</fullName>
    </submittedName>
</protein>
<evidence type="ECO:0000313" key="5">
    <source>
        <dbReference type="Proteomes" id="UP001141259"/>
    </source>
</evidence>
<dbReference type="Proteomes" id="UP001141259">
    <property type="component" value="Unassembled WGS sequence"/>
</dbReference>